<evidence type="ECO:0000259" key="2">
    <source>
        <dbReference type="Pfam" id="PF08969"/>
    </source>
</evidence>
<dbReference type="InterPro" id="IPR015063">
    <property type="entry name" value="USP8_dimer"/>
</dbReference>
<dbReference type="GO" id="GO:0016579">
    <property type="term" value="P:protein deubiquitination"/>
    <property type="evidence" value="ECO:0007669"/>
    <property type="project" value="UniProtKB-ARBA"/>
</dbReference>
<dbReference type="Proteomes" id="UP001201812">
    <property type="component" value="Unassembled WGS sequence"/>
</dbReference>
<dbReference type="SUPFAM" id="SSF140856">
    <property type="entry name" value="USP8 N-terminal domain-like"/>
    <property type="match status" value="1"/>
</dbReference>
<evidence type="ECO:0000313" key="3">
    <source>
        <dbReference type="EMBL" id="KAI1715541.1"/>
    </source>
</evidence>
<evidence type="ECO:0000256" key="1">
    <source>
        <dbReference type="SAM" id="MobiDB-lite"/>
    </source>
</evidence>
<protein>
    <submittedName>
        <fullName evidence="3">USP8 dimerization domain-containing protein</fullName>
    </submittedName>
</protein>
<feature type="region of interest" description="Disordered" evidence="1">
    <location>
        <begin position="115"/>
        <end position="139"/>
    </location>
</feature>
<dbReference type="PANTHER" id="PTHR12947">
    <property type="entry name" value="AMSH-LIKE PROTEASE"/>
    <property type="match status" value="1"/>
</dbReference>
<gene>
    <name evidence="3" type="ORF">DdX_07859</name>
</gene>
<feature type="domain" description="USP8 dimerisation" evidence="2">
    <location>
        <begin position="7"/>
        <end position="111"/>
    </location>
</feature>
<dbReference type="Pfam" id="PF08969">
    <property type="entry name" value="USP8_dimer"/>
    <property type="match status" value="1"/>
</dbReference>
<reference evidence="3" key="1">
    <citation type="submission" date="2022-01" db="EMBL/GenBank/DDBJ databases">
        <title>Genome Sequence Resource for Two Populations of Ditylenchus destructor, the Migratory Endoparasitic Phytonematode.</title>
        <authorList>
            <person name="Zhang H."/>
            <person name="Lin R."/>
            <person name="Xie B."/>
        </authorList>
    </citation>
    <scope>NUCLEOTIDE SEQUENCE</scope>
    <source>
        <strain evidence="3">BazhouSP</strain>
    </source>
</reference>
<dbReference type="AlphaFoldDB" id="A0AAD4N3Q9"/>
<name>A0AAD4N3Q9_9BILA</name>
<organism evidence="3 4">
    <name type="scientific">Ditylenchus destructor</name>
    <dbReference type="NCBI Taxonomy" id="166010"/>
    <lineage>
        <taxon>Eukaryota</taxon>
        <taxon>Metazoa</taxon>
        <taxon>Ecdysozoa</taxon>
        <taxon>Nematoda</taxon>
        <taxon>Chromadorea</taxon>
        <taxon>Rhabditida</taxon>
        <taxon>Tylenchina</taxon>
        <taxon>Tylenchomorpha</taxon>
        <taxon>Sphaerularioidea</taxon>
        <taxon>Anguinidae</taxon>
        <taxon>Anguininae</taxon>
        <taxon>Ditylenchus</taxon>
    </lineage>
</organism>
<feature type="compositionally biased region" description="Polar residues" evidence="1">
    <location>
        <begin position="123"/>
        <end position="139"/>
    </location>
</feature>
<sequence>MSTEPARRLAALVDLATPRDFPTGRISMDNYMQILNNIFQMGTFYSREGDEEKAFVLFLRYVSIAVEELPNHNVYSTMSGAQQLEIDAKIIEAMANAEYFKSNLRRRFEKEANEAVTKKDSNAGVSQANGTSSNDTKIVSNPSLQEWGISAERLSPYVLCNEASVHPIVFLRIIIPNDLPQSFLKSTEGAPRFAFLYGKLVRNSLIVSHLLMPTTENGHMEKFERFLADSGTENDMPIIGCICGSIVDALHFFEHCQLSELICIVCPQGPNRSFVLHLVNMPSANSKSNQLKHSMEIGSCSHLHITDSISSTVVSNQRAAPSVV</sequence>
<proteinExistence type="predicted"/>
<dbReference type="Gene3D" id="1.20.58.80">
    <property type="entry name" value="Phosphotransferase system, lactose/cellobiose-type IIA subunit"/>
    <property type="match status" value="1"/>
</dbReference>
<keyword evidence="4" id="KW-1185">Reference proteome</keyword>
<accession>A0AAD4N3Q9</accession>
<dbReference type="PANTHER" id="PTHR12947:SF20">
    <property type="match status" value="1"/>
</dbReference>
<comment type="caution">
    <text evidence="3">The sequence shown here is derived from an EMBL/GenBank/DDBJ whole genome shotgun (WGS) entry which is preliminary data.</text>
</comment>
<evidence type="ECO:0000313" key="4">
    <source>
        <dbReference type="Proteomes" id="UP001201812"/>
    </source>
</evidence>
<dbReference type="EMBL" id="JAKKPZ010000011">
    <property type="protein sequence ID" value="KAI1715541.1"/>
    <property type="molecule type" value="Genomic_DNA"/>
</dbReference>